<dbReference type="GeneID" id="65344363"/>
<dbReference type="InterPro" id="IPR050238">
    <property type="entry name" value="DNA_Rep/Repair_Clamp_Loader"/>
</dbReference>
<protein>
    <submittedName>
        <fullName evidence="1">DNA polymerase-3 subunit delta</fullName>
    </submittedName>
</protein>
<evidence type="ECO:0000313" key="1">
    <source>
        <dbReference type="EMBL" id="SDU78797.1"/>
    </source>
</evidence>
<dbReference type="PANTHER" id="PTHR11669:SF8">
    <property type="entry name" value="DNA POLYMERASE III SUBUNIT DELTA"/>
    <property type="match status" value="1"/>
</dbReference>
<dbReference type="SUPFAM" id="SSF52540">
    <property type="entry name" value="P-loop containing nucleoside triphosphate hydrolases"/>
    <property type="match status" value="1"/>
</dbReference>
<name>A0A1H2LCQ4_9ACTO</name>
<dbReference type="AlphaFoldDB" id="A0A1H2LCQ4"/>
<dbReference type="InterPro" id="IPR027417">
    <property type="entry name" value="P-loop_NTPase"/>
</dbReference>
<dbReference type="Gene3D" id="3.40.50.300">
    <property type="entry name" value="P-loop containing nucleotide triphosphate hydrolases"/>
    <property type="match status" value="1"/>
</dbReference>
<dbReference type="OrthoDB" id="9809531at2"/>
<dbReference type="RefSeq" id="WP_091279790.1">
    <property type="nucleotide sequence ID" value="NZ_JABAPK010000004.1"/>
</dbReference>
<gene>
    <name evidence="1" type="ORF">SAMN04489737_0617</name>
</gene>
<proteinExistence type="predicted"/>
<dbReference type="STRING" id="131112.SAMN04489737_0617"/>
<sequence length="399" mass="43045">MSIFDGLVGQASAVHELQRAADAARVSQARMADPNAEHVASQAMSQAWLFTGPPGSGRSLAALSLAGALLCTGPVAGCGQCPQCRSVLERNHPDVTLVSTDQVTISAENVREYVARSYVAPTSGAWRIIIIEDADRMLTRTTNVLLKAIEEPGARTVWMLCTAAAADVLPTIRSRCRNINLVTPHASLVADLLVQRDGVEPKLAHVAARAAQSHIGVARALATDPQAAAIRTNTLNVLAKIKGVGDAALGAHLLADTVAMRGGELTKKDLQEEDSRALEEQRMAALGLDTGSKIPASVRSQIKESAEATRRRHTRQERDILDREMVYMLAFYRDVLIQQMGAKVELINIDYEQAINRIASSTTTQTTLRRLDLISQGRARLKANVPSQLVMESILVGLR</sequence>
<accession>A0A1H2LCQ4</accession>
<reference evidence="2" key="1">
    <citation type="submission" date="2016-10" db="EMBL/GenBank/DDBJ databases">
        <authorList>
            <person name="Varghese N."/>
            <person name="Submissions S."/>
        </authorList>
    </citation>
    <scope>NUCLEOTIDE SEQUENCE [LARGE SCALE GENOMIC DNA]</scope>
    <source>
        <strain evidence="2">DSM 10002</strain>
    </source>
</reference>
<organism evidence="1 2">
    <name type="scientific">Arcanobacterium phocae</name>
    <dbReference type="NCBI Taxonomy" id="131112"/>
    <lineage>
        <taxon>Bacteria</taxon>
        <taxon>Bacillati</taxon>
        <taxon>Actinomycetota</taxon>
        <taxon>Actinomycetes</taxon>
        <taxon>Actinomycetales</taxon>
        <taxon>Actinomycetaceae</taxon>
        <taxon>Arcanobacterium</taxon>
    </lineage>
</organism>
<keyword evidence="2" id="KW-1185">Reference proteome</keyword>
<dbReference type="GO" id="GO:0006261">
    <property type="term" value="P:DNA-templated DNA replication"/>
    <property type="evidence" value="ECO:0007669"/>
    <property type="project" value="TreeGrafter"/>
</dbReference>
<evidence type="ECO:0000313" key="2">
    <source>
        <dbReference type="Proteomes" id="UP000214355"/>
    </source>
</evidence>
<dbReference type="Proteomes" id="UP000214355">
    <property type="component" value="Chromosome I"/>
</dbReference>
<dbReference type="Pfam" id="PF13177">
    <property type="entry name" value="DNA_pol3_delta2"/>
    <property type="match status" value="1"/>
</dbReference>
<dbReference type="EMBL" id="LT629804">
    <property type="protein sequence ID" value="SDU78797.1"/>
    <property type="molecule type" value="Genomic_DNA"/>
</dbReference>
<dbReference type="PANTHER" id="PTHR11669">
    <property type="entry name" value="REPLICATION FACTOR C / DNA POLYMERASE III GAMMA-TAU SUBUNIT"/>
    <property type="match status" value="1"/>
</dbReference>
<dbReference type="NCBIfam" id="NF005926">
    <property type="entry name" value="PRK07940.1"/>
    <property type="match status" value="1"/>
</dbReference>